<sequence>MAAPTLLAANFLSAIQALLPRGQVWPRDPDAVQTKALSGLAPSYERNTSRANYLLADAFPGTALELLPEWEASLGLPDPCAGSAPTLQQRRAQVVARLANSGGQSIQFYIDFAKSLGFDVTVTQFTPFRVGQNSAGDAVNSEAWAHAWRVNAPAVTVSYFRAGQSAAGEPLAVWGNSVLACEMRSIKPAHTQVIVANPGFLGKSFVLDISTLS</sequence>
<dbReference type="AlphaFoldDB" id="A0A6B2MQA9"/>
<name>A0A6B2MQA9_9BURK</name>
<gene>
    <name evidence="1" type="ORF">GFJ35_34335</name>
</gene>
<protein>
    <submittedName>
        <fullName evidence="1">DUF2313 domain-containing protein</fullName>
    </submittedName>
</protein>
<reference evidence="1" key="1">
    <citation type="submission" date="2019-11" db="EMBL/GenBank/DDBJ databases">
        <title>Burkholderia cenocepacia CF.</title>
        <authorList>
            <person name="Vianna E.F."/>
            <person name="Marques E.A."/>
            <person name="Albano R.M."/>
            <person name="Leao R.S."/>
        </authorList>
    </citation>
    <scope>NUCLEOTIDE SEQUENCE</scope>
    <source>
        <strain evidence="1">MS-2140</strain>
    </source>
</reference>
<dbReference type="InterPro" id="IPR018755">
    <property type="entry name" value="Phage_Mu_Gp48"/>
</dbReference>
<dbReference type="EMBL" id="JAAEAM010000063">
    <property type="protein sequence ID" value="NDV77092.1"/>
    <property type="molecule type" value="Genomic_DNA"/>
</dbReference>
<dbReference type="Pfam" id="PF10076">
    <property type="entry name" value="Phage_Mu_Gp48"/>
    <property type="match status" value="1"/>
</dbReference>
<organism evidence="1">
    <name type="scientific">Burkholderia cenocepacia</name>
    <dbReference type="NCBI Taxonomy" id="95486"/>
    <lineage>
        <taxon>Bacteria</taxon>
        <taxon>Pseudomonadati</taxon>
        <taxon>Pseudomonadota</taxon>
        <taxon>Betaproteobacteria</taxon>
        <taxon>Burkholderiales</taxon>
        <taxon>Burkholderiaceae</taxon>
        <taxon>Burkholderia</taxon>
        <taxon>Burkholderia cepacia complex</taxon>
    </lineage>
</organism>
<dbReference type="RefSeq" id="WP_163126189.1">
    <property type="nucleotide sequence ID" value="NZ_JAAEAM010000063.1"/>
</dbReference>
<comment type="caution">
    <text evidence="1">The sequence shown here is derived from an EMBL/GenBank/DDBJ whole genome shotgun (WGS) entry which is preliminary data.</text>
</comment>
<proteinExistence type="predicted"/>
<accession>A0A6B2MQA9</accession>
<evidence type="ECO:0000313" key="1">
    <source>
        <dbReference type="EMBL" id="NDV77092.1"/>
    </source>
</evidence>